<dbReference type="PANTHER" id="PTHR32196">
    <property type="entry name" value="ABC TRANSPORTER PERMEASE PROTEIN YPHD-RELATED-RELATED"/>
    <property type="match status" value="1"/>
</dbReference>
<evidence type="ECO:0000313" key="7">
    <source>
        <dbReference type="EMBL" id="TCS78105.1"/>
    </source>
</evidence>
<dbReference type="GO" id="GO:0005886">
    <property type="term" value="C:plasma membrane"/>
    <property type="evidence" value="ECO:0007669"/>
    <property type="project" value="UniProtKB-SubCell"/>
</dbReference>
<feature type="transmembrane region" description="Helical" evidence="6">
    <location>
        <begin position="92"/>
        <end position="112"/>
    </location>
</feature>
<feature type="transmembrane region" description="Helical" evidence="6">
    <location>
        <begin position="43"/>
        <end position="61"/>
    </location>
</feature>
<feature type="transmembrane region" description="Helical" evidence="6">
    <location>
        <begin position="12"/>
        <end position="31"/>
    </location>
</feature>
<feature type="transmembrane region" description="Helical" evidence="6">
    <location>
        <begin position="209"/>
        <end position="239"/>
    </location>
</feature>
<dbReference type="EMBL" id="SLZZ01000013">
    <property type="protein sequence ID" value="TCS78105.1"/>
    <property type="molecule type" value="Genomic_DNA"/>
</dbReference>
<dbReference type="CDD" id="cd06579">
    <property type="entry name" value="TM_PBP1_transp_AraH_like"/>
    <property type="match status" value="1"/>
</dbReference>
<feature type="transmembrane region" description="Helical" evidence="6">
    <location>
        <begin position="119"/>
        <end position="139"/>
    </location>
</feature>
<evidence type="ECO:0000313" key="8">
    <source>
        <dbReference type="Proteomes" id="UP000295726"/>
    </source>
</evidence>
<dbReference type="GO" id="GO:0022857">
    <property type="term" value="F:transmembrane transporter activity"/>
    <property type="evidence" value="ECO:0007669"/>
    <property type="project" value="InterPro"/>
</dbReference>
<evidence type="ECO:0000256" key="5">
    <source>
        <dbReference type="ARBA" id="ARBA00023136"/>
    </source>
</evidence>
<evidence type="ECO:0000256" key="3">
    <source>
        <dbReference type="ARBA" id="ARBA00022692"/>
    </source>
</evidence>
<feature type="transmembrane region" description="Helical" evidence="6">
    <location>
        <begin position="245"/>
        <end position="262"/>
    </location>
</feature>
<dbReference type="RefSeq" id="WP_132381599.1">
    <property type="nucleotide sequence ID" value="NZ_DAISCH010000029.1"/>
</dbReference>
<organism evidence="7 8">
    <name type="scientific">Muricomes intestini</name>
    <dbReference type="NCBI Taxonomy" id="1796634"/>
    <lineage>
        <taxon>Bacteria</taxon>
        <taxon>Bacillati</taxon>
        <taxon>Bacillota</taxon>
        <taxon>Clostridia</taxon>
        <taxon>Lachnospirales</taxon>
        <taxon>Lachnospiraceae</taxon>
        <taxon>Muricomes</taxon>
    </lineage>
</organism>
<dbReference type="Proteomes" id="UP000295726">
    <property type="component" value="Unassembled WGS sequence"/>
</dbReference>
<keyword evidence="2" id="KW-1003">Cell membrane</keyword>
<dbReference type="InterPro" id="IPR001851">
    <property type="entry name" value="ABC_transp_permease"/>
</dbReference>
<dbReference type="OrthoDB" id="9784538at2"/>
<keyword evidence="4 6" id="KW-1133">Transmembrane helix</keyword>
<keyword evidence="3 6" id="KW-0812">Transmembrane</keyword>
<comment type="subcellular location">
    <subcellularLocation>
        <location evidence="1">Cell membrane</location>
        <topology evidence="1">Multi-pass membrane protein</topology>
    </subcellularLocation>
</comment>
<protein>
    <submittedName>
        <fullName evidence="7">Ribose transport system permease protein</fullName>
    </submittedName>
</protein>
<evidence type="ECO:0000256" key="6">
    <source>
        <dbReference type="SAM" id="Phobius"/>
    </source>
</evidence>
<gene>
    <name evidence="7" type="ORF">EDD59_11364</name>
</gene>
<name>A0A4R3K5R6_9FIRM</name>
<accession>A0A4R3K5R6</accession>
<reference evidence="7 8" key="1">
    <citation type="submission" date="2019-03" db="EMBL/GenBank/DDBJ databases">
        <title>Genomic Encyclopedia of Type Strains, Phase IV (KMG-IV): sequencing the most valuable type-strain genomes for metagenomic binning, comparative biology and taxonomic classification.</title>
        <authorList>
            <person name="Goeker M."/>
        </authorList>
    </citation>
    <scope>NUCLEOTIDE SEQUENCE [LARGE SCALE GENOMIC DNA]</scope>
    <source>
        <strain evidence="7 8">DSM 29489</strain>
    </source>
</reference>
<evidence type="ECO:0000256" key="4">
    <source>
        <dbReference type="ARBA" id="ARBA00022989"/>
    </source>
</evidence>
<keyword evidence="5 6" id="KW-0472">Membrane</keyword>
<feature type="transmembrane region" description="Helical" evidence="6">
    <location>
        <begin position="159"/>
        <end position="180"/>
    </location>
</feature>
<evidence type="ECO:0000256" key="2">
    <source>
        <dbReference type="ARBA" id="ARBA00022475"/>
    </source>
</evidence>
<sequence>MIRNKSIKMFVLRNIPIILFIVIFLIFGIFSPKFISVDSFKNIVVSSSYVGIIAIGIMFVLLTGGIDLSIGSVMYLSAAVTGLAVQKLGMPTALAIIIGLLAAVLVGVLNAFFIVILGILPFITTLGMMVFVKAVGLLMTRSESVKLPKIITSMGSKAVLGIPMPIIIFAVIIIFGVLFLEKTKLGRQIYAVGNDVEEARKAGINTKKVLFTCYVMSALFAGIGGIVSVAQIGIVNAAFGKGEEFNAIAAAVLGGASLSGGVGKVFPGVVLGAVMIQMIQAGLVFMQVDLYKQPLISAAIIFLAVFLDSIRSKYIAKAEQRNIRNESLQ</sequence>
<comment type="caution">
    <text evidence="7">The sequence shown here is derived from an EMBL/GenBank/DDBJ whole genome shotgun (WGS) entry which is preliminary data.</text>
</comment>
<keyword evidence="8" id="KW-1185">Reference proteome</keyword>
<dbReference type="Pfam" id="PF02653">
    <property type="entry name" value="BPD_transp_2"/>
    <property type="match status" value="1"/>
</dbReference>
<evidence type="ECO:0000256" key="1">
    <source>
        <dbReference type="ARBA" id="ARBA00004651"/>
    </source>
</evidence>
<dbReference type="AlphaFoldDB" id="A0A4R3K5R6"/>
<proteinExistence type="predicted"/>